<dbReference type="PANTHER" id="PTHR33840">
    <property type="match status" value="1"/>
</dbReference>
<dbReference type="InterPro" id="IPR018712">
    <property type="entry name" value="Tle1-like_cat"/>
</dbReference>
<gene>
    <name evidence="2" type="ORF">L2Y54_16160</name>
</gene>
<keyword evidence="3" id="KW-1185">Reference proteome</keyword>
<reference evidence="2" key="1">
    <citation type="journal article" date="2022" name="Microorganisms">
        <title>Two New Species of Filamentous Sulfur Bacteria of the Genus Thiothrix, Thiothrix winogradskyi sp. nov. and 'Candidatus Thiothrix sulfatifontis' sp. nov.</title>
        <authorList>
            <person name="Ravin N.V."/>
            <person name="Rossetti S."/>
            <person name="Beletsky A.V."/>
            <person name="Kadnikov V.V."/>
            <person name="Rudenko T.S."/>
            <person name="Smolyakov D.D."/>
            <person name="Moskvitina M.I."/>
            <person name="Gureeva M.V."/>
            <person name="Mardanov A.V."/>
            <person name="Grabovich M.Y."/>
        </authorList>
    </citation>
    <scope>NUCLEOTIDE SEQUENCE</scope>
    <source>
        <strain evidence="2">CT3</strain>
    </source>
</reference>
<sequence length="336" mass="37721">MAKRLIVCCDGTWQSPDNDSPTNIVKLVQALRDQDDTGLNQVIYYDEGLGADSNGISHYLSGAFGLGLDKNILDAYRFLCLNYEAGDKICLFGFSRGAYTVRSLAGFIYACGLLERRWITLSAEAYRLYRDRDIRPEASTKAAFRQKLSREVLIDFMGCWDTVGALGIPDLLPYFPLDNLINKKYQFHDTKLSPIVQRVRHAIALDETREVFNVTHMELSNKAQQAGVDLQEMWFVGHHGAVGGGKHETRGLADITLQWMLDEAAKTGLGLDYANLPESVEPNPACDFNHKLYQVFSLGSGFRRAFKGERTNLHSTVFARIKAVPTYRPKNIEALL</sequence>
<proteinExistence type="predicted"/>
<evidence type="ECO:0000313" key="2">
    <source>
        <dbReference type="EMBL" id="UJS23469.1"/>
    </source>
</evidence>
<dbReference type="PANTHER" id="PTHR33840:SF1">
    <property type="entry name" value="TLE1 PHOSPHOLIPASE DOMAIN-CONTAINING PROTEIN"/>
    <property type="match status" value="1"/>
</dbReference>
<evidence type="ECO:0000313" key="3">
    <source>
        <dbReference type="Proteomes" id="UP001054801"/>
    </source>
</evidence>
<feature type="domain" description="T6SS Phospholipase effector Tle1-like catalytic" evidence="1">
    <location>
        <begin position="3"/>
        <end position="263"/>
    </location>
</feature>
<dbReference type="Proteomes" id="UP001054801">
    <property type="component" value="Chromosome"/>
</dbReference>
<protein>
    <submittedName>
        <fullName evidence="2">DUF2235 domain-containing protein</fullName>
    </submittedName>
</protein>
<dbReference type="EMBL" id="CP091244">
    <property type="protein sequence ID" value="UJS23469.1"/>
    <property type="molecule type" value="Genomic_DNA"/>
</dbReference>
<dbReference type="RefSeq" id="WP_236497623.1">
    <property type="nucleotide sequence ID" value="NZ_CP091244.1"/>
</dbReference>
<organism evidence="2 3">
    <name type="scientific">Thiothrix winogradskyi</name>
    <dbReference type="NCBI Taxonomy" id="96472"/>
    <lineage>
        <taxon>Bacteria</taxon>
        <taxon>Pseudomonadati</taxon>
        <taxon>Pseudomonadota</taxon>
        <taxon>Gammaproteobacteria</taxon>
        <taxon>Thiotrichales</taxon>
        <taxon>Thiotrichaceae</taxon>
        <taxon>Thiothrix</taxon>
    </lineage>
</organism>
<dbReference type="Pfam" id="PF09994">
    <property type="entry name" value="T6SS_Tle1-like_cat"/>
    <property type="match status" value="1"/>
</dbReference>
<evidence type="ECO:0000259" key="1">
    <source>
        <dbReference type="Pfam" id="PF09994"/>
    </source>
</evidence>
<accession>A0ABY3SXV0</accession>
<name>A0ABY3SXV0_9GAMM</name>